<dbReference type="Proteomes" id="UP000298049">
    <property type="component" value="Chromosome"/>
</dbReference>
<dbReference type="OrthoDB" id="9801454at2"/>
<dbReference type="NCBIfam" id="TIGR00199">
    <property type="entry name" value="PncC_domain"/>
    <property type="match status" value="1"/>
</dbReference>
<dbReference type="SUPFAM" id="SSF142433">
    <property type="entry name" value="CinA-like"/>
    <property type="match status" value="1"/>
</dbReference>
<dbReference type="EMBL" id="CP031093">
    <property type="protein sequence ID" value="QCF25434.1"/>
    <property type="molecule type" value="Genomic_DNA"/>
</dbReference>
<dbReference type="Pfam" id="PF02464">
    <property type="entry name" value="CinA"/>
    <property type="match status" value="1"/>
</dbReference>
<dbReference type="AlphaFoldDB" id="A0A4P7XG67"/>
<accession>A0A4P7XG67</accession>
<proteinExistence type="predicted"/>
<gene>
    <name evidence="2" type="ORF">soil367_05540</name>
</gene>
<feature type="domain" description="CinA C-terminal" evidence="1">
    <location>
        <begin position="7"/>
        <end position="161"/>
    </location>
</feature>
<dbReference type="KEGG" id="hmi:soil367_05540"/>
<evidence type="ECO:0000259" key="1">
    <source>
        <dbReference type="Pfam" id="PF02464"/>
    </source>
</evidence>
<dbReference type="InterPro" id="IPR008136">
    <property type="entry name" value="CinA_C"/>
</dbReference>
<evidence type="ECO:0000313" key="3">
    <source>
        <dbReference type="Proteomes" id="UP000298049"/>
    </source>
</evidence>
<keyword evidence="3" id="KW-1185">Reference proteome</keyword>
<protein>
    <submittedName>
        <fullName evidence="2">CinA family protein</fullName>
    </submittedName>
</protein>
<reference evidence="2 3" key="1">
    <citation type="submission" date="2018-07" db="EMBL/GenBank/DDBJ databases">
        <title>Marsedoiliclastica nanhaica gen. nov. sp. nov., a novel marine hydrocarbonoclastic bacterium isolated from an in-situ enriched hydrocarbon-degrading consortium in deep-sea sediment.</title>
        <authorList>
            <person name="Dong C."/>
            <person name="Ma T."/>
            <person name="Liu R."/>
            <person name="Shao Z."/>
        </authorList>
    </citation>
    <scope>NUCLEOTIDE SEQUENCE [LARGE SCALE GENOMIC DNA]</scope>
    <source>
        <strain evidence="3">soil36-7</strain>
    </source>
</reference>
<evidence type="ECO:0000313" key="2">
    <source>
        <dbReference type="EMBL" id="QCF25434.1"/>
    </source>
</evidence>
<organism evidence="2 3">
    <name type="scientific">Hydrocarboniclastica marina</name>
    <dbReference type="NCBI Taxonomy" id="2259620"/>
    <lineage>
        <taxon>Bacteria</taxon>
        <taxon>Pseudomonadati</taxon>
        <taxon>Pseudomonadota</taxon>
        <taxon>Gammaproteobacteria</taxon>
        <taxon>Alteromonadales</taxon>
        <taxon>Alteromonadaceae</taxon>
        <taxon>Hydrocarboniclastica</taxon>
    </lineage>
</organism>
<dbReference type="Gene3D" id="3.90.950.20">
    <property type="entry name" value="CinA-like"/>
    <property type="match status" value="1"/>
</dbReference>
<dbReference type="RefSeq" id="WP_136547704.1">
    <property type="nucleotide sequence ID" value="NZ_CP031093.1"/>
</dbReference>
<sequence>MKDKATEMLEGIADYLKDNALRLATAESCTAGLVVSELARIPGSGGCLDCGLAVYSPESKNRYLNVSFETIDQHGLTSEPVALEMAMGAIDRNDANIALSNTGVAGPASGDDDTPVGTVCFAWAVRRRDKTLTYTETRHFDGDRNEVRLAAAHYALQQLPRYHRKAMDES</sequence>
<dbReference type="InterPro" id="IPR036653">
    <property type="entry name" value="CinA-like_C"/>
</dbReference>
<name>A0A4P7XG67_9ALTE</name>